<name>A0A7X3MPF7_9HYPH</name>
<dbReference type="AlphaFoldDB" id="A0A7X3MPF7"/>
<dbReference type="Proteomes" id="UP000436483">
    <property type="component" value="Unassembled WGS sequence"/>
</dbReference>
<organism evidence="1 2">
    <name type="scientific">Microvirga makkahensis</name>
    <dbReference type="NCBI Taxonomy" id="1128670"/>
    <lineage>
        <taxon>Bacteria</taxon>
        <taxon>Pseudomonadati</taxon>
        <taxon>Pseudomonadota</taxon>
        <taxon>Alphaproteobacteria</taxon>
        <taxon>Hyphomicrobiales</taxon>
        <taxon>Methylobacteriaceae</taxon>
        <taxon>Microvirga</taxon>
    </lineage>
</organism>
<dbReference type="EMBL" id="WURB01000003">
    <property type="protein sequence ID" value="MXQ10797.1"/>
    <property type="molecule type" value="Genomic_DNA"/>
</dbReference>
<sequence>MLGTKKTPNRHGKRVTRVEPPSLDEAIAAAQGLTDDIECQIEIASQLMGMPEDEVRPVVLKSSAKIRRPERTPLADRILDRGEGGKVIVVERRRPRLAAR</sequence>
<comment type="caution">
    <text evidence="1">The sequence shown here is derived from an EMBL/GenBank/DDBJ whole genome shotgun (WGS) entry which is preliminary data.</text>
</comment>
<reference evidence="1 2" key="1">
    <citation type="submission" date="2019-12" db="EMBL/GenBank/DDBJ databases">
        <authorList>
            <person name="Yuan C.-G."/>
        </authorList>
    </citation>
    <scope>NUCLEOTIDE SEQUENCE [LARGE SCALE GENOMIC DNA]</scope>
    <source>
        <strain evidence="1 2">KCTC 23863</strain>
    </source>
</reference>
<reference evidence="1 2" key="2">
    <citation type="submission" date="2020-01" db="EMBL/GenBank/DDBJ databases">
        <title>Microvirga sp. nov., an arsenate reduction bacterium isolated from Tibet hotspring sediments.</title>
        <authorList>
            <person name="Xian W.-D."/>
            <person name="Li W.-J."/>
        </authorList>
    </citation>
    <scope>NUCLEOTIDE SEQUENCE [LARGE SCALE GENOMIC DNA]</scope>
    <source>
        <strain evidence="1 2">KCTC 23863</strain>
    </source>
</reference>
<dbReference type="OrthoDB" id="8447348at2"/>
<accession>A0A7X3MPF7</accession>
<evidence type="ECO:0000313" key="1">
    <source>
        <dbReference type="EMBL" id="MXQ10797.1"/>
    </source>
</evidence>
<gene>
    <name evidence="1" type="ORF">GR328_04900</name>
</gene>
<proteinExistence type="predicted"/>
<protein>
    <submittedName>
        <fullName evidence="1">Uncharacterized protein</fullName>
    </submittedName>
</protein>
<dbReference type="RefSeq" id="WP_160883410.1">
    <property type="nucleotide sequence ID" value="NZ_WURB01000003.1"/>
</dbReference>
<evidence type="ECO:0000313" key="2">
    <source>
        <dbReference type="Proteomes" id="UP000436483"/>
    </source>
</evidence>
<keyword evidence="2" id="KW-1185">Reference proteome</keyword>